<dbReference type="Proteomes" id="UP001549037">
    <property type="component" value="Unassembled WGS sequence"/>
</dbReference>
<dbReference type="PIRSF" id="PIRSF029008">
    <property type="entry name" value="MecA"/>
    <property type="match status" value="1"/>
</dbReference>
<dbReference type="Pfam" id="PF05389">
    <property type="entry name" value="MecA"/>
    <property type="match status" value="1"/>
</dbReference>
<dbReference type="InterPro" id="IPR008681">
    <property type="entry name" value="Neg-reg_MecA"/>
</dbReference>
<protein>
    <recommendedName>
        <fullName evidence="2">Adapter protein MecA</fullName>
    </recommendedName>
</protein>
<evidence type="ECO:0000313" key="4">
    <source>
        <dbReference type="EMBL" id="MET3634553.1"/>
    </source>
</evidence>
<sequence length="250" mass="28985">MEMKIISDSTVKITITLEDLEERDMELSDFLVPQEKTEEFFYSILDEIEFPESFKNSGMLSFRVTPKPKHIDVFVTKSDFNKEMKLEDLPDLADLDDVSDMTPEDLLKTLEKAMKDVSDPEAQARLEEAEKQERLSSSADEESEEEEVLGVHAYVLHFLDIRDVIRFAHSNQEEITLSELYKDKTGYYLAILMDLSGKRPYYAEWVKARFLEFSSDTTKTRPYLAEHAQLILANEAVEQLSALKYQLEID</sequence>
<comment type="caution">
    <text evidence="4">The sequence shown here is derived from an EMBL/GenBank/DDBJ whole genome shotgun (WGS) entry which is preliminary data.</text>
</comment>
<gene>
    <name evidence="2" type="primary">mecA</name>
    <name evidence="4" type="ORF">ABID28_001199</name>
</gene>
<keyword evidence="5" id="KW-1185">Reference proteome</keyword>
<evidence type="ECO:0000256" key="1">
    <source>
        <dbReference type="ARBA" id="ARBA00005397"/>
    </source>
</evidence>
<accession>A0ABV2JFL9</accession>
<evidence type="ECO:0000313" key="5">
    <source>
        <dbReference type="Proteomes" id="UP001549037"/>
    </source>
</evidence>
<comment type="domain">
    <text evidence="2">The N-terminal domain probably binds unfolded/aggregated proteins; the C-terminal domain interacts with ClpC.</text>
</comment>
<dbReference type="PANTHER" id="PTHR39161:SF1">
    <property type="entry name" value="ADAPTER PROTEIN MECA 1"/>
    <property type="match status" value="1"/>
</dbReference>
<dbReference type="PANTHER" id="PTHR39161">
    <property type="entry name" value="ADAPTER PROTEIN MECA"/>
    <property type="match status" value="1"/>
</dbReference>
<dbReference type="RefSeq" id="WP_354368987.1">
    <property type="nucleotide sequence ID" value="NZ_JBEPLN010000018.1"/>
</dbReference>
<comment type="subunit">
    <text evidence="2">Homodimer.</text>
</comment>
<feature type="compositionally biased region" description="Basic and acidic residues" evidence="3">
    <location>
        <begin position="118"/>
        <end position="134"/>
    </location>
</feature>
<feature type="region of interest" description="Disordered" evidence="3">
    <location>
        <begin position="118"/>
        <end position="144"/>
    </location>
</feature>
<organism evidence="4 5">
    <name type="scientific">Streptococcus porcorum</name>
    <dbReference type="NCBI Taxonomy" id="701526"/>
    <lineage>
        <taxon>Bacteria</taxon>
        <taxon>Bacillati</taxon>
        <taxon>Bacillota</taxon>
        <taxon>Bacilli</taxon>
        <taxon>Lactobacillales</taxon>
        <taxon>Streptococcaceae</taxon>
        <taxon>Streptococcus</taxon>
    </lineage>
</organism>
<dbReference type="Gene3D" id="3.30.70.1950">
    <property type="match status" value="1"/>
</dbReference>
<evidence type="ECO:0000256" key="3">
    <source>
        <dbReference type="SAM" id="MobiDB-lite"/>
    </source>
</evidence>
<reference evidence="4 5" key="1">
    <citation type="submission" date="2024-06" db="EMBL/GenBank/DDBJ databases">
        <title>Genomic Encyclopedia of Type Strains, Phase IV (KMG-IV): sequencing the most valuable type-strain genomes for metagenomic binning, comparative biology and taxonomic classification.</title>
        <authorList>
            <person name="Goeker M."/>
        </authorList>
    </citation>
    <scope>NUCLEOTIDE SEQUENCE [LARGE SCALE GENOMIC DNA]</scope>
    <source>
        <strain evidence="4 5">DSM 28302</strain>
    </source>
</reference>
<comment type="function">
    <text evidence="2">Enables the recognition and targeting of unfolded and aggregated proteins to the ClpC protease or to other proteins involved in proteolysis.</text>
</comment>
<comment type="similarity">
    <text evidence="1 2">Belongs to the MecA family.</text>
</comment>
<evidence type="ECO:0000256" key="2">
    <source>
        <dbReference type="HAMAP-Rule" id="MF_01124"/>
    </source>
</evidence>
<dbReference type="EMBL" id="JBEPLN010000018">
    <property type="protein sequence ID" value="MET3634553.1"/>
    <property type="molecule type" value="Genomic_DNA"/>
</dbReference>
<dbReference type="InterPro" id="IPR038471">
    <property type="entry name" value="MecA_C_sf"/>
</dbReference>
<dbReference type="HAMAP" id="MF_01124">
    <property type="entry name" value="MecA"/>
    <property type="match status" value="1"/>
</dbReference>
<proteinExistence type="inferred from homology"/>
<name>A0ABV2JFL9_9STRE</name>